<evidence type="ECO:0000313" key="1">
    <source>
        <dbReference type="EMBL" id="SDE15923.1"/>
    </source>
</evidence>
<dbReference type="STRING" id="938405.SAMN02927895_04804"/>
<sequence length="52" mass="5456">MPALASQPAGAIAEAMLAYKAGERSPTVMDRIARGFTEAEIRAIAAWVAAPR</sequence>
<dbReference type="Gene3D" id="1.10.760.10">
    <property type="entry name" value="Cytochrome c-like domain"/>
    <property type="match status" value="1"/>
</dbReference>
<evidence type="ECO:0008006" key="3">
    <source>
        <dbReference type="Google" id="ProtNLM"/>
    </source>
</evidence>
<reference evidence="1 2" key="1">
    <citation type="submission" date="2016-10" db="EMBL/GenBank/DDBJ databases">
        <authorList>
            <person name="de Groot N.N."/>
        </authorList>
    </citation>
    <scope>NUCLEOTIDE SEQUENCE [LARGE SCALE GENOMIC DNA]</scope>
    <source>
        <strain evidence="1 2">CPCC 100156</strain>
    </source>
</reference>
<dbReference type="GO" id="GO:0020037">
    <property type="term" value="F:heme binding"/>
    <property type="evidence" value="ECO:0007669"/>
    <property type="project" value="InterPro"/>
</dbReference>
<keyword evidence="2" id="KW-1185">Reference proteome</keyword>
<proteinExistence type="predicted"/>
<gene>
    <name evidence="1" type="ORF">SAMN04487779_102060</name>
</gene>
<name>A0A1G7AMD8_9PROT</name>
<dbReference type="SUPFAM" id="SSF46626">
    <property type="entry name" value="Cytochrome c"/>
    <property type="match status" value="1"/>
</dbReference>
<dbReference type="GO" id="GO:0009055">
    <property type="term" value="F:electron transfer activity"/>
    <property type="evidence" value="ECO:0007669"/>
    <property type="project" value="InterPro"/>
</dbReference>
<protein>
    <recommendedName>
        <fullName evidence="3">Cytochrome c553</fullName>
    </recommendedName>
</protein>
<dbReference type="EMBL" id="FMZX01000020">
    <property type="protein sequence ID" value="SDE15923.1"/>
    <property type="molecule type" value="Genomic_DNA"/>
</dbReference>
<organism evidence="1 2">
    <name type="scientific">Belnapia rosea</name>
    <dbReference type="NCBI Taxonomy" id="938405"/>
    <lineage>
        <taxon>Bacteria</taxon>
        <taxon>Pseudomonadati</taxon>
        <taxon>Pseudomonadota</taxon>
        <taxon>Alphaproteobacteria</taxon>
        <taxon>Acetobacterales</taxon>
        <taxon>Roseomonadaceae</taxon>
        <taxon>Belnapia</taxon>
    </lineage>
</organism>
<accession>A0A1G7AMD8</accession>
<dbReference type="InterPro" id="IPR036909">
    <property type="entry name" value="Cyt_c-like_dom_sf"/>
</dbReference>
<dbReference type="Proteomes" id="UP000198925">
    <property type="component" value="Unassembled WGS sequence"/>
</dbReference>
<evidence type="ECO:0000313" key="2">
    <source>
        <dbReference type="Proteomes" id="UP000198925"/>
    </source>
</evidence>
<dbReference type="AlphaFoldDB" id="A0A1G7AMD8"/>